<protein>
    <submittedName>
        <fullName evidence="2">Arylesterase</fullName>
    </submittedName>
</protein>
<dbReference type="AlphaFoldDB" id="A0A2A4CVT8"/>
<organism evidence="2 3">
    <name type="scientific">Pseudothioclava arenosa</name>
    <dbReference type="NCBI Taxonomy" id="1795308"/>
    <lineage>
        <taxon>Bacteria</taxon>
        <taxon>Pseudomonadati</taxon>
        <taxon>Pseudomonadota</taxon>
        <taxon>Alphaproteobacteria</taxon>
        <taxon>Rhodobacterales</taxon>
        <taxon>Paracoccaceae</taxon>
        <taxon>Pseudothioclava</taxon>
    </lineage>
</organism>
<accession>A0A2A4CVT8</accession>
<dbReference type="SUPFAM" id="SSF52266">
    <property type="entry name" value="SGNH hydrolase"/>
    <property type="match status" value="1"/>
</dbReference>
<sequence>MCKLIATGFLVFALPFGQRAEAEAVEVVALGDSITQGYGLNPGEGLVDQLRGWLFTQGAEVRVVNAGVSGDTTAGGRERLAWSLTGGTDAVILELGGNDMLRGLPPAQARENLSAMLDELKAREVPVLLVGLEAPGNYGPAYKTEFDALWPELAARYDTLLLENIYAPIMAYPPQERAALGLMQGDGIHPSPEGVALIIRELGPKVLELIARAKAG</sequence>
<feature type="domain" description="SGNH hydrolase-type esterase" evidence="1">
    <location>
        <begin position="29"/>
        <end position="196"/>
    </location>
</feature>
<evidence type="ECO:0000259" key="1">
    <source>
        <dbReference type="Pfam" id="PF13472"/>
    </source>
</evidence>
<dbReference type="OrthoDB" id="9786188at2"/>
<dbReference type="Pfam" id="PF13472">
    <property type="entry name" value="Lipase_GDSL_2"/>
    <property type="match status" value="1"/>
</dbReference>
<gene>
    <name evidence="2" type="ORF">CLN94_01770</name>
</gene>
<dbReference type="InterPro" id="IPR051532">
    <property type="entry name" value="Ester_Hydrolysis_Enzymes"/>
</dbReference>
<dbReference type="PANTHER" id="PTHR30383:SF24">
    <property type="entry name" value="THIOESTERASE 1_PROTEASE 1_LYSOPHOSPHOLIPASE L1"/>
    <property type="match status" value="1"/>
</dbReference>
<evidence type="ECO:0000313" key="3">
    <source>
        <dbReference type="Proteomes" id="UP000243507"/>
    </source>
</evidence>
<dbReference type="InterPro" id="IPR013830">
    <property type="entry name" value="SGNH_hydro"/>
</dbReference>
<dbReference type="InterPro" id="IPR036514">
    <property type="entry name" value="SGNH_hydro_sf"/>
</dbReference>
<name>A0A2A4CVT8_9RHOB</name>
<dbReference type="Gene3D" id="3.40.50.1110">
    <property type="entry name" value="SGNH hydrolase"/>
    <property type="match status" value="1"/>
</dbReference>
<dbReference type="GO" id="GO:0004622">
    <property type="term" value="F:phosphatidylcholine lysophospholipase activity"/>
    <property type="evidence" value="ECO:0007669"/>
    <property type="project" value="TreeGrafter"/>
</dbReference>
<proteinExistence type="predicted"/>
<dbReference type="Proteomes" id="UP000243507">
    <property type="component" value="Unassembled WGS sequence"/>
</dbReference>
<evidence type="ECO:0000313" key="2">
    <source>
        <dbReference type="EMBL" id="PCD78184.1"/>
    </source>
</evidence>
<dbReference type="EMBL" id="NTJD01000001">
    <property type="protein sequence ID" value="PCD78184.1"/>
    <property type="molecule type" value="Genomic_DNA"/>
</dbReference>
<dbReference type="PANTHER" id="PTHR30383">
    <property type="entry name" value="THIOESTERASE 1/PROTEASE 1/LYSOPHOSPHOLIPASE L1"/>
    <property type="match status" value="1"/>
</dbReference>
<comment type="caution">
    <text evidence="2">The sequence shown here is derived from an EMBL/GenBank/DDBJ whole genome shotgun (WGS) entry which is preliminary data.</text>
</comment>
<dbReference type="CDD" id="cd01822">
    <property type="entry name" value="Lysophospholipase_L1_like"/>
    <property type="match status" value="1"/>
</dbReference>
<keyword evidence="3" id="KW-1185">Reference proteome</keyword>
<reference evidence="2 3" key="1">
    <citation type="submission" date="2017-09" db="EMBL/GenBank/DDBJ databases">
        <title>A multilocus sequence analysis scheme for characterization of bacteria in the genus Thioclava.</title>
        <authorList>
            <person name="Liu Y."/>
            <person name="Shao Z."/>
        </authorList>
    </citation>
    <scope>NUCLEOTIDE SEQUENCE [LARGE SCALE GENOMIC DNA]</scope>
    <source>
        <strain evidence="2 3">CAU 1312</strain>
    </source>
</reference>